<keyword evidence="2" id="KW-1003">Cell membrane</keyword>
<dbReference type="InterPro" id="IPR018584">
    <property type="entry name" value="GT87"/>
</dbReference>
<comment type="similarity">
    <text evidence="7">Belongs to the glycosyltransferase 87 family.</text>
</comment>
<protein>
    <submittedName>
        <fullName evidence="10">DUF2029 domain-containing protein</fullName>
    </submittedName>
</protein>
<keyword evidence="3" id="KW-0808">Transferase</keyword>
<accession>A0A4V1RNG9</accession>
<dbReference type="GO" id="GO:0016758">
    <property type="term" value="F:hexosyltransferase activity"/>
    <property type="evidence" value="ECO:0007669"/>
    <property type="project" value="InterPro"/>
</dbReference>
<evidence type="ECO:0000256" key="7">
    <source>
        <dbReference type="ARBA" id="ARBA00024033"/>
    </source>
</evidence>
<feature type="transmembrane region" description="Helical" evidence="9">
    <location>
        <begin position="216"/>
        <end position="238"/>
    </location>
</feature>
<feature type="transmembrane region" description="Helical" evidence="9">
    <location>
        <begin position="244"/>
        <end position="269"/>
    </location>
</feature>
<evidence type="ECO:0000256" key="2">
    <source>
        <dbReference type="ARBA" id="ARBA00022475"/>
    </source>
</evidence>
<dbReference type="EMBL" id="SDWV01000020">
    <property type="protein sequence ID" value="RYC05817.1"/>
    <property type="molecule type" value="Genomic_DNA"/>
</dbReference>
<feature type="transmembrane region" description="Helical" evidence="9">
    <location>
        <begin position="278"/>
        <end position="300"/>
    </location>
</feature>
<evidence type="ECO:0000256" key="6">
    <source>
        <dbReference type="ARBA" id="ARBA00023136"/>
    </source>
</evidence>
<feature type="transmembrane region" description="Helical" evidence="9">
    <location>
        <begin position="337"/>
        <end position="355"/>
    </location>
</feature>
<feature type="region of interest" description="Disordered" evidence="8">
    <location>
        <begin position="47"/>
        <end position="78"/>
    </location>
</feature>
<feature type="transmembrane region" description="Helical" evidence="9">
    <location>
        <begin position="168"/>
        <end position="187"/>
    </location>
</feature>
<evidence type="ECO:0000313" key="11">
    <source>
        <dbReference type="Proteomes" id="UP000291101"/>
    </source>
</evidence>
<dbReference type="GO" id="GO:0005886">
    <property type="term" value="C:plasma membrane"/>
    <property type="evidence" value="ECO:0007669"/>
    <property type="project" value="UniProtKB-SubCell"/>
</dbReference>
<keyword evidence="4 9" id="KW-0812">Transmembrane</keyword>
<dbReference type="AlphaFoldDB" id="A0A4V1RNG9"/>
<evidence type="ECO:0000313" key="10">
    <source>
        <dbReference type="EMBL" id="RYC05817.1"/>
    </source>
</evidence>
<feature type="transmembrane region" description="Helical" evidence="9">
    <location>
        <begin position="386"/>
        <end position="401"/>
    </location>
</feature>
<name>A0A4V1RNG9_9ACTN</name>
<proteinExistence type="inferred from homology"/>
<keyword evidence="6 9" id="KW-0472">Membrane</keyword>
<feature type="transmembrane region" description="Helical" evidence="9">
    <location>
        <begin position="408"/>
        <end position="426"/>
    </location>
</feature>
<evidence type="ECO:0000256" key="3">
    <source>
        <dbReference type="ARBA" id="ARBA00022679"/>
    </source>
</evidence>
<evidence type="ECO:0000256" key="9">
    <source>
        <dbReference type="SAM" id="Phobius"/>
    </source>
</evidence>
<comment type="caution">
    <text evidence="10">The sequence shown here is derived from an EMBL/GenBank/DDBJ whole genome shotgun (WGS) entry which is preliminary data.</text>
</comment>
<evidence type="ECO:0000256" key="1">
    <source>
        <dbReference type="ARBA" id="ARBA00004651"/>
    </source>
</evidence>
<sequence>MPDESRPRPARARPAIAMDMTCRRSRSRSVRASASLTYIVGTWPRSSPTAGVDVSGKHERASRGGGVNAQPSGNAPRAGSRAWRIGVMVLFGSALVASCFKYTGLDSVGIDDSVYRTSIMEWWRGGDPYGLGLEGNLAGTSFTYPPVALLLLAPLGALSAVGAHNVMTLVTATCITAMSFIVGRALGLRAGRTVWWQWLVATVLVAGALRSGNAVLSALSLGQVSVFIATLCLVDVLVLRRTAFSGILIAIAAATKVTPGLFIVFLLVFDRRAGIRSLVWAAALTAIAGVVLPSETWNYFTKYLWDTQRVGDAAANANVSVTGVLARSDLGPAAEQWWWIAFSIAAVVLTGAAVRRVWALDSGVWSACLIGQVTCLVSPITWSHHSTWFSLTGAVLMLWAIRSRTQGWFARIGLGVLGVAIIVALYKWALIWSIPGAPVSGLHGFLVQNVLFLIGLSGLVGLGLVAWRTRSAAPESIRAMNGGDGM</sequence>
<reference evidence="10 11" key="1">
    <citation type="submission" date="2019-01" db="EMBL/GenBank/DDBJ databases">
        <title>Novel species of Nocardioides.</title>
        <authorList>
            <person name="Liu Q."/>
            <person name="X Y.-H."/>
        </authorList>
    </citation>
    <scope>NUCLEOTIDE SEQUENCE [LARGE SCALE GENOMIC DNA]</scope>
    <source>
        <strain evidence="10 11">HLT2-9</strain>
    </source>
</reference>
<feature type="transmembrane region" description="Helical" evidence="9">
    <location>
        <begin position="82"/>
        <end position="103"/>
    </location>
</feature>
<evidence type="ECO:0000256" key="5">
    <source>
        <dbReference type="ARBA" id="ARBA00022989"/>
    </source>
</evidence>
<organism evidence="10 11">
    <name type="scientific">Nocardioides zhouii</name>
    <dbReference type="NCBI Taxonomy" id="1168729"/>
    <lineage>
        <taxon>Bacteria</taxon>
        <taxon>Bacillati</taxon>
        <taxon>Actinomycetota</taxon>
        <taxon>Actinomycetes</taxon>
        <taxon>Propionibacteriales</taxon>
        <taxon>Nocardioidaceae</taxon>
        <taxon>Nocardioides</taxon>
    </lineage>
</organism>
<dbReference type="Proteomes" id="UP000291101">
    <property type="component" value="Unassembled WGS sequence"/>
</dbReference>
<gene>
    <name evidence="10" type="ORF">EUA94_17285</name>
</gene>
<feature type="transmembrane region" description="Helical" evidence="9">
    <location>
        <begin position="142"/>
        <end position="161"/>
    </location>
</feature>
<dbReference type="Pfam" id="PF09594">
    <property type="entry name" value="GT87"/>
    <property type="match status" value="1"/>
</dbReference>
<dbReference type="OrthoDB" id="9774600at2"/>
<keyword evidence="5 9" id="KW-1133">Transmembrane helix</keyword>
<evidence type="ECO:0000256" key="8">
    <source>
        <dbReference type="SAM" id="MobiDB-lite"/>
    </source>
</evidence>
<keyword evidence="11" id="KW-1185">Reference proteome</keyword>
<feature type="transmembrane region" description="Helical" evidence="9">
    <location>
        <begin position="446"/>
        <end position="467"/>
    </location>
</feature>
<evidence type="ECO:0000256" key="4">
    <source>
        <dbReference type="ARBA" id="ARBA00022692"/>
    </source>
</evidence>
<comment type="subcellular location">
    <subcellularLocation>
        <location evidence="1">Cell membrane</location>
        <topology evidence="1">Multi-pass membrane protein</topology>
    </subcellularLocation>
</comment>